<keyword evidence="2" id="KW-1185">Reference proteome</keyword>
<organism evidence="1 2">
    <name type="scientific">Flavobacterium macacae</name>
    <dbReference type="NCBI Taxonomy" id="2488993"/>
    <lineage>
        <taxon>Bacteria</taxon>
        <taxon>Pseudomonadati</taxon>
        <taxon>Bacteroidota</taxon>
        <taxon>Flavobacteriia</taxon>
        <taxon>Flavobacteriales</taxon>
        <taxon>Flavobacteriaceae</taxon>
        <taxon>Flavobacterium</taxon>
    </lineage>
</organism>
<dbReference type="RefSeq" id="WP_125011922.1">
    <property type="nucleotide sequence ID" value="NZ_RQVR01000004.1"/>
</dbReference>
<proteinExistence type="predicted"/>
<name>A0A3P3WCK0_9FLAO</name>
<dbReference type="OrthoDB" id="1261108at2"/>
<dbReference type="AlphaFoldDB" id="A0A3P3WCK0"/>
<evidence type="ECO:0000313" key="1">
    <source>
        <dbReference type="EMBL" id="RRJ92881.1"/>
    </source>
</evidence>
<evidence type="ECO:0000313" key="2">
    <source>
        <dbReference type="Proteomes" id="UP000271937"/>
    </source>
</evidence>
<reference evidence="1 2" key="1">
    <citation type="submission" date="2018-11" db="EMBL/GenBank/DDBJ databases">
        <title>Flavobacterium sp. nov., YIM 102600 draft genome.</title>
        <authorList>
            <person name="Li G."/>
            <person name="Jiang Y."/>
        </authorList>
    </citation>
    <scope>NUCLEOTIDE SEQUENCE [LARGE SCALE GENOMIC DNA]</scope>
    <source>
        <strain evidence="1 2">YIM 102600</strain>
    </source>
</reference>
<dbReference type="Proteomes" id="UP000271937">
    <property type="component" value="Unassembled WGS sequence"/>
</dbReference>
<sequence>MATTIEYKNEFGNEVTQNQLPLLKDYTKIEKIDDSLKSEELYVDGIISRVDYQKSQNETISEILSKYAPETAVHITTHFENFGIYKMGYIESYMNNNILSKSRFLKNGENKIILSQDIDKITNTPIPNTIKKYFSFTEDEYYLFDYKDDGTLREMNSTRGINYGVWRSSDLNNLNGFSWSEVGNYYQTSQPVIPENLKKIIQQINYI</sequence>
<gene>
    <name evidence="1" type="ORF">EG849_04645</name>
</gene>
<dbReference type="EMBL" id="RQVR01000004">
    <property type="protein sequence ID" value="RRJ92881.1"/>
    <property type="molecule type" value="Genomic_DNA"/>
</dbReference>
<accession>A0A3P3WCK0</accession>
<comment type="caution">
    <text evidence="1">The sequence shown here is derived from an EMBL/GenBank/DDBJ whole genome shotgun (WGS) entry which is preliminary data.</text>
</comment>
<protein>
    <submittedName>
        <fullName evidence="1">Uncharacterized protein</fullName>
    </submittedName>
</protein>